<proteinExistence type="predicted"/>
<protein>
    <submittedName>
        <fullName evidence="2">Uncharacterized protein</fullName>
    </submittedName>
</protein>
<feature type="compositionally biased region" description="Basic and acidic residues" evidence="1">
    <location>
        <begin position="65"/>
        <end position="81"/>
    </location>
</feature>
<dbReference type="OrthoDB" id="10656237at2759"/>
<evidence type="ECO:0000313" key="3">
    <source>
        <dbReference type="Proteomes" id="UP000314294"/>
    </source>
</evidence>
<evidence type="ECO:0000256" key="1">
    <source>
        <dbReference type="SAM" id="MobiDB-lite"/>
    </source>
</evidence>
<evidence type="ECO:0000313" key="2">
    <source>
        <dbReference type="EMBL" id="TNN38370.1"/>
    </source>
</evidence>
<dbReference type="AlphaFoldDB" id="A0A4Z2FBX8"/>
<reference evidence="2 3" key="1">
    <citation type="submission" date="2019-03" db="EMBL/GenBank/DDBJ databases">
        <title>First draft genome of Liparis tanakae, snailfish: a comprehensive survey of snailfish specific genes.</title>
        <authorList>
            <person name="Kim W."/>
            <person name="Song I."/>
            <person name="Jeong J.-H."/>
            <person name="Kim D."/>
            <person name="Kim S."/>
            <person name="Ryu S."/>
            <person name="Song J.Y."/>
            <person name="Lee S.K."/>
        </authorList>
    </citation>
    <scope>NUCLEOTIDE SEQUENCE [LARGE SCALE GENOMIC DNA]</scope>
    <source>
        <tissue evidence="2">Muscle</tissue>
    </source>
</reference>
<organism evidence="2 3">
    <name type="scientific">Liparis tanakae</name>
    <name type="common">Tanaka's snailfish</name>
    <dbReference type="NCBI Taxonomy" id="230148"/>
    <lineage>
        <taxon>Eukaryota</taxon>
        <taxon>Metazoa</taxon>
        <taxon>Chordata</taxon>
        <taxon>Craniata</taxon>
        <taxon>Vertebrata</taxon>
        <taxon>Euteleostomi</taxon>
        <taxon>Actinopterygii</taxon>
        <taxon>Neopterygii</taxon>
        <taxon>Teleostei</taxon>
        <taxon>Neoteleostei</taxon>
        <taxon>Acanthomorphata</taxon>
        <taxon>Eupercaria</taxon>
        <taxon>Perciformes</taxon>
        <taxon>Cottioidei</taxon>
        <taxon>Cottales</taxon>
        <taxon>Liparidae</taxon>
        <taxon>Liparis</taxon>
    </lineage>
</organism>
<feature type="region of interest" description="Disordered" evidence="1">
    <location>
        <begin position="62"/>
        <end position="88"/>
    </location>
</feature>
<dbReference type="EMBL" id="SRLO01001376">
    <property type="protein sequence ID" value="TNN38370.1"/>
    <property type="molecule type" value="Genomic_DNA"/>
</dbReference>
<accession>A0A4Z2FBX8</accession>
<dbReference type="Proteomes" id="UP000314294">
    <property type="component" value="Unassembled WGS sequence"/>
</dbReference>
<comment type="caution">
    <text evidence="2">The sequence shown here is derived from an EMBL/GenBank/DDBJ whole genome shotgun (WGS) entry which is preliminary data.</text>
</comment>
<gene>
    <name evidence="2" type="ORF">EYF80_051455</name>
</gene>
<keyword evidence="3" id="KW-1185">Reference proteome</keyword>
<name>A0A4Z2FBX8_9TELE</name>
<sequence>MSRLKMALVSLFSEAHSATAKPALRLSGGSREVSLVRAAGTLKSLWTAWPTTTLPMSSRRICQGGERRHREVREGERDDTGRPLQENEPLTSLRASAYGVALTRSQRRMPLQRDTRLQRPSWLMLPFGPVPTISQSRARYLEGIPAADDWAAAGLWLHDGEGCRAAEAAAGGLGPDEGEGCWAAAPAGSVGPDEGEGCRAAVPAGSVGPDEGGDRWAAAPAGGVGPDEGEGRWAAAPAGGVGPDEGGGRWAAPAGRRVNVEAAEDHGPAARCGGGKPTPCIKSPFRRSGSWRWRSGGGAPGKPRYCHGWTRC</sequence>